<evidence type="ECO:0000256" key="7">
    <source>
        <dbReference type="SAM" id="Phobius"/>
    </source>
</evidence>
<evidence type="ECO:0000256" key="2">
    <source>
        <dbReference type="ARBA" id="ARBA00022448"/>
    </source>
</evidence>
<sequence>MSTMIREGAAPMPRPWHRYSPRERLARFAAWLVAVAVIAWSATTLDIYWPFVLDAPEQVADLAGRMVPPDWPFFLQIIDPMVETLNIATLGTILGAVLSVPVALMAAQNTTPNQTTLWLARVIVVGSRSVNELVWALIFAVVFGPGATAGMVAIGVSSVGFISKLIAEGIEEIDDGQVDAINATGAGRGQVLIYGVLPQVMPTIIGVLTFRWDINIRQSSIIGLVGAGGIGITLSNQMDSFAWDNVSVILIAIFAVVMASEWVSAALRRRVT</sequence>
<feature type="transmembrane region" description="Helical" evidence="7">
    <location>
        <begin position="191"/>
        <end position="212"/>
    </location>
</feature>
<keyword evidence="5 7" id="KW-1133">Transmembrane helix</keyword>
<proteinExistence type="predicted"/>
<dbReference type="PANTHER" id="PTHR30043:SF1">
    <property type="entry name" value="ABC TRANSPORT SYSTEM PERMEASE PROTEIN P69"/>
    <property type="match status" value="1"/>
</dbReference>
<evidence type="ECO:0000259" key="8">
    <source>
        <dbReference type="PROSITE" id="PS50928"/>
    </source>
</evidence>
<keyword evidence="4 7" id="KW-0812">Transmembrane</keyword>
<evidence type="ECO:0000256" key="6">
    <source>
        <dbReference type="ARBA" id="ARBA00023136"/>
    </source>
</evidence>
<evidence type="ECO:0000256" key="5">
    <source>
        <dbReference type="ARBA" id="ARBA00022989"/>
    </source>
</evidence>
<evidence type="ECO:0000313" key="9">
    <source>
        <dbReference type="EMBL" id="QEA05323.1"/>
    </source>
</evidence>
<feature type="transmembrane region" description="Helical" evidence="7">
    <location>
        <begin position="248"/>
        <end position="267"/>
    </location>
</feature>
<dbReference type="InterPro" id="IPR005769">
    <property type="entry name" value="PhnE/PtxC"/>
</dbReference>
<dbReference type="CDD" id="cd06261">
    <property type="entry name" value="TM_PBP2"/>
    <property type="match status" value="1"/>
</dbReference>
<evidence type="ECO:0000256" key="3">
    <source>
        <dbReference type="ARBA" id="ARBA00022475"/>
    </source>
</evidence>
<keyword evidence="2" id="KW-0813">Transport</keyword>
<dbReference type="AlphaFoldDB" id="A0A5B8RB73"/>
<reference evidence="9" key="1">
    <citation type="submission" date="2019-06" db="EMBL/GenBank/DDBJ databases">
        <authorList>
            <person name="Murdoch R.W."/>
            <person name="Fathepure B."/>
        </authorList>
    </citation>
    <scope>NUCLEOTIDE SEQUENCE</scope>
</reference>
<organism evidence="9">
    <name type="scientific">uncultured organism</name>
    <dbReference type="NCBI Taxonomy" id="155900"/>
    <lineage>
        <taxon>unclassified sequences</taxon>
        <taxon>environmental samples</taxon>
    </lineage>
</organism>
<feature type="transmembrane region" description="Helical" evidence="7">
    <location>
        <begin position="87"/>
        <end position="107"/>
    </location>
</feature>
<feature type="domain" description="ABC transmembrane type-1" evidence="8">
    <location>
        <begin position="81"/>
        <end position="264"/>
    </location>
</feature>
<dbReference type="SUPFAM" id="SSF161098">
    <property type="entry name" value="MetI-like"/>
    <property type="match status" value="1"/>
</dbReference>
<dbReference type="Pfam" id="PF00528">
    <property type="entry name" value="BPD_transp_1"/>
    <property type="match status" value="1"/>
</dbReference>
<comment type="subcellular location">
    <subcellularLocation>
        <location evidence="1">Cell membrane</location>
        <topology evidence="1">Multi-pass membrane protein</topology>
    </subcellularLocation>
</comment>
<dbReference type="InterPro" id="IPR035906">
    <property type="entry name" value="MetI-like_sf"/>
</dbReference>
<dbReference type="GO" id="GO:0005886">
    <property type="term" value="C:plasma membrane"/>
    <property type="evidence" value="ECO:0007669"/>
    <property type="project" value="UniProtKB-SubCell"/>
</dbReference>
<feature type="transmembrane region" description="Helical" evidence="7">
    <location>
        <begin position="219"/>
        <end position="236"/>
    </location>
</feature>
<feature type="transmembrane region" description="Helical" evidence="7">
    <location>
        <begin position="133"/>
        <end position="156"/>
    </location>
</feature>
<evidence type="ECO:0000256" key="1">
    <source>
        <dbReference type="ARBA" id="ARBA00004651"/>
    </source>
</evidence>
<keyword evidence="3" id="KW-1003">Cell membrane</keyword>
<dbReference type="Gene3D" id="1.10.3720.10">
    <property type="entry name" value="MetI-like"/>
    <property type="match status" value="1"/>
</dbReference>
<protein>
    <submittedName>
        <fullName evidence="9">Phosphate-import permease protein PhnE</fullName>
    </submittedName>
</protein>
<evidence type="ECO:0000256" key="4">
    <source>
        <dbReference type="ARBA" id="ARBA00022692"/>
    </source>
</evidence>
<dbReference type="EMBL" id="MN079099">
    <property type="protein sequence ID" value="QEA05323.1"/>
    <property type="molecule type" value="Genomic_DNA"/>
</dbReference>
<name>A0A5B8RB73_9ZZZZ</name>
<accession>A0A5B8RB73</accession>
<dbReference type="NCBIfam" id="TIGR01097">
    <property type="entry name" value="PhnE"/>
    <property type="match status" value="1"/>
</dbReference>
<feature type="transmembrane region" description="Helical" evidence="7">
    <location>
        <begin position="28"/>
        <end position="49"/>
    </location>
</feature>
<dbReference type="PROSITE" id="PS50928">
    <property type="entry name" value="ABC_TM1"/>
    <property type="match status" value="1"/>
</dbReference>
<dbReference type="PANTHER" id="PTHR30043">
    <property type="entry name" value="PHOSPHONATES TRANSPORT SYSTEM PERMEASE PROTEIN"/>
    <property type="match status" value="1"/>
</dbReference>
<dbReference type="GO" id="GO:0015416">
    <property type="term" value="F:ABC-type phosphonate transporter activity"/>
    <property type="evidence" value="ECO:0007669"/>
    <property type="project" value="InterPro"/>
</dbReference>
<keyword evidence="6 7" id="KW-0472">Membrane</keyword>
<gene>
    <name evidence="9" type="primary">phnE_1</name>
    <name evidence="9" type="ORF">KBTEX_01643</name>
</gene>
<dbReference type="InterPro" id="IPR000515">
    <property type="entry name" value="MetI-like"/>
</dbReference>